<reference evidence="9" key="2">
    <citation type="submission" date="2025-08" db="UniProtKB">
        <authorList>
            <consortium name="Ensembl"/>
        </authorList>
    </citation>
    <scope>IDENTIFICATION</scope>
</reference>
<feature type="region of interest" description="Disordered" evidence="6">
    <location>
        <begin position="1"/>
        <end position="165"/>
    </location>
</feature>
<name>H3A0T9_LATCH</name>
<keyword evidence="4 5" id="KW-0472">Membrane</keyword>
<evidence type="ECO:0000256" key="6">
    <source>
        <dbReference type="SAM" id="MobiDB-lite"/>
    </source>
</evidence>
<dbReference type="FunCoup" id="H3A0T9">
    <property type="interactions" value="220"/>
</dbReference>
<feature type="transmembrane region" description="Helical" evidence="7">
    <location>
        <begin position="193"/>
        <end position="214"/>
    </location>
</feature>
<feature type="compositionally biased region" description="Basic and acidic residues" evidence="6">
    <location>
        <begin position="131"/>
        <end position="140"/>
    </location>
</feature>
<dbReference type="EMBL" id="AFYH01170947">
    <property type="status" value="NOT_ANNOTATED_CDS"/>
    <property type="molecule type" value="Genomic_DNA"/>
</dbReference>
<dbReference type="PROSITE" id="PS51225">
    <property type="entry name" value="MARVEL"/>
    <property type="match status" value="1"/>
</dbReference>
<accession>H3A0T9</accession>
<feature type="transmembrane region" description="Helical" evidence="7">
    <location>
        <begin position="266"/>
        <end position="289"/>
    </location>
</feature>
<evidence type="ECO:0000256" key="1">
    <source>
        <dbReference type="ARBA" id="ARBA00004141"/>
    </source>
</evidence>
<dbReference type="EMBL" id="AFYH01170949">
    <property type="status" value="NOT_ANNOTATED_CDS"/>
    <property type="molecule type" value="Genomic_DNA"/>
</dbReference>
<proteinExistence type="predicted"/>
<evidence type="ECO:0000259" key="8">
    <source>
        <dbReference type="PROSITE" id="PS51225"/>
    </source>
</evidence>
<feature type="domain" description="MARVEL" evidence="8">
    <location>
        <begin position="187"/>
        <end position="380"/>
    </location>
</feature>
<dbReference type="Bgee" id="ENSLACG00000002915">
    <property type="expression patterns" value="Expressed in muscle tissue and 4 other cell types or tissues"/>
</dbReference>
<dbReference type="InParanoid" id="H3A0T9"/>
<dbReference type="EMBL" id="AFYH01170952">
    <property type="status" value="NOT_ANNOTATED_CDS"/>
    <property type="molecule type" value="Genomic_DNA"/>
</dbReference>
<gene>
    <name evidence="9" type="primary">MARVELD3</name>
</gene>
<reference evidence="9" key="3">
    <citation type="submission" date="2025-09" db="UniProtKB">
        <authorList>
            <consortium name="Ensembl"/>
        </authorList>
    </citation>
    <scope>IDENTIFICATION</scope>
</reference>
<dbReference type="AlphaFoldDB" id="H3A0T9"/>
<keyword evidence="2 5" id="KW-0812">Transmembrane</keyword>
<evidence type="ECO:0000256" key="5">
    <source>
        <dbReference type="PROSITE-ProRule" id="PRU00581"/>
    </source>
</evidence>
<evidence type="ECO:0000256" key="4">
    <source>
        <dbReference type="ARBA" id="ARBA00023136"/>
    </source>
</evidence>
<dbReference type="HOGENOM" id="CLU_053264_0_1_1"/>
<evidence type="ECO:0000256" key="3">
    <source>
        <dbReference type="ARBA" id="ARBA00022989"/>
    </source>
</evidence>
<comment type="subcellular location">
    <subcellularLocation>
        <location evidence="1">Membrane</location>
        <topology evidence="1">Multi-pass membrane protein</topology>
    </subcellularLocation>
</comment>
<evidence type="ECO:0000313" key="9">
    <source>
        <dbReference type="Ensembl" id="ENSLACP00000003260.1"/>
    </source>
</evidence>
<dbReference type="EMBL" id="AFYH01170950">
    <property type="status" value="NOT_ANNOTATED_CDS"/>
    <property type="molecule type" value="Genomic_DNA"/>
</dbReference>
<keyword evidence="10" id="KW-1185">Reference proteome</keyword>
<dbReference type="Proteomes" id="UP000008672">
    <property type="component" value="Unassembled WGS sequence"/>
</dbReference>
<dbReference type="EMBL" id="AFYH01170948">
    <property type="status" value="NOT_ANNOTATED_CDS"/>
    <property type="molecule type" value="Genomic_DNA"/>
</dbReference>
<evidence type="ECO:0000256" key="7">
    <source>
        <dbReference type="SAM" id="Phobius"/>
    </source>
</evidence>
<feature type="transmembrane region" description="Helical" evidence="7">
    <location>
        <begin position="353"/>
        <end position="379"/>
    </location>
</feature>
<dbReference type="InterPro" id="IPR053077">
    <property type="entry name" value="MARVEL_domain_protein_3"/>
</dbReference>
<keyword evidence="3 7" id="KW-1133">Transmembrane helix</keyword>
<feature type="transmembrane region" description="Helical" evidence="7">
    <location>
        <begin position="296"/>
        <end position="319"/>
    </location>
</feature>
<sequence>MSDKEMADHRNPNRERDRHDRDRRNNEDRRYQDRNRDRGAERKQRDHRSQESSQDRERRRREEPEYASRKPTNGSSAPDRHRPREDKHRSAEGVNPRDRAERPSREKRDNYTNKNYPPPRDTWENQGPRFSGDERVHYKDNNPNLRRNPEVPPVAYVSSEDDPPSYEMEYYEPPPGGGILECNKCRYLCTGRAMCQVVGILLNMLILVCGSISYNSTGGYTDITSLGSLYYYHFGGAFSGFQGADADRVKELDLQFYQMKLPVGKVTMGVGGGLMSYTCLLVLIGVLRLPWKFPPWLIVECILDALIACGYIPALYYFFQFLSVAYSSQVCKDRESLYNSKGYSGFHCSLHGAEIACAAFACLAIVNYFLGAALAAQAFRKVRRLKSKINEMHRY</sequence>
<reference evidence="10" key="1">
    <citation type="submission" date="2011-08" db="EMBL/GenBank/DDBJ databases">
        <title>The draft genome of Latimeria chalumnae.</title>
        <authorList>
            <person name="Di Palma F."/>
            <person name="Alfoldi J."/>
            <person name="Johnson J."/>
            <person name="Berlin A."/>
            <person name="Gnerre S."/>
            <person name="Jaffe D."/>
            <person name="MacCallum I."/>
            <person name="Young S."/>
            <person name="Walker B.J."/>
            <person name="Lander E."/>
            <person name="Lindblad-Toh K."/>
        </authorList>
    </citation>
    <scope>NUCLEOTIDE SEQUENCE [LARGE SCALE GENOMIC DNA]</scope>
    <source>
        <strain evidence="10">Wild caught</strain>
    </source>
</reference>
<feature type="compositionally biased region" description="Basic and acidic residues" evidence="6">
    <location>
        <begin position="78"/>
        <end position="111"/>
    </location>
</feature>
<dbReference type="eggNOG" id="ENOG502QTHS">
    <property type="taxonomic scope" value="Eukaryota"/>
</dbReference>
<dbReference type="InterPro" id="IPR008253">
    <property type="entry name" value="Marvel"/>
</dbReference>
<evidence type="ECO:0000313" key="10">
    <source>
        <dbReference type="Proteomes" id="UP000008672"/>
    </source>
</evidence>
<dbReference type="GO" id="GO:0016020">
    <property type="term" value="C:membrane"/>
    <property type="evidence" value="ECO:0007669"/>
    <property type="project" value="UniProtKB-SubCell"/>
</dbReference>
<dbReference type="OMA" id="YCIGIGV"/>
<dbReference type="GeneTree" id="ENSGT00950000183102"/>
<dbReference type="Ensembl" id="ENSLACT00000003290.1">
    <property type="protein sequence ID" value="ENSLACP00000003260.1"/>
    <property type="gene ID" value="ENSLACG00000002915.1"/>
</dbReference>
<dbReference type="PANTHER" id="PTHR34609">
    <property type="entry name" value="GEO08273P1-RELATED"/>
    <property type="match status" value="1"/>
</dbReference>
<dbReference type="EMBL" id="AFYH01170951">
    <property type="status" value="NOT_ANNOTATED_CDS"/>
    <property type="molecule type" value="Genomic_DNA"/>
</dbReference>
<dbReference type="PANTHER" id="PTHR34609:SF17">
    <property type="entry name" value="GEO08273P1-RELATED"/>
    <property type="match status" value="1"/>
</dbReference>
<protein>
    <submittedName>
        <fullName evidence="9">MARVEL domain containing 3</fullName>
    </submittedName>
</protein>
<feature type="compositionally biased region" description="Basic and acidic residues" evidence="6">
    <location>
        <begin position="1"/>
        <end position="68"/>
    </location>
</feature>
<organism evidence="9 10">
    <name type="scientific">Latimeria chalumnae</name>
    <name type="common">Coelacanth</name>
    <dbReference type="NCBI Taxonomy" id="7897"/>
    <lineage>
        <taxon>Eukaryota</taxon>
        <taxon>Metazoa</taxon>
        <taxon>Chordata</taxon>
        <taxon>Craniata</taxon>
        <taxon>Vertebrata</taxon>
        <taxon>Euteleostomi</taxon>
        <taxon>Coelacanthiformes</taxon>
        <taxon>Coelacanthidae</taxon>
        <taxon>Latimeria</taxon>
    </lineage>
</organism>
<evidence type="ECO:0000256" key="2">
    <source>
        <dbReference type="ARBA" id="ARBA00022692"/>
    </source>
</evidence>